<dbReference type="PANTHER" id="PTHR46170">
    <property type="entry name" value="GATOR COMPLEX PROTEIN WDR59"/>
    <property type="match status" value="1"/>
</dbReference>
<feature type="compositionally biased region" description="Polar residues" evidence="1">
    <location>
        <begin position="969"/>
        <end position="992"/>
    </location>
</feature>
<dbReference type="GO" id="GO:0034198">
    <property type="term" value="P:cellular response to amino acid starvation"/>
    <property type="evidence" value="ECO:0007669"/>
    <property type="project" value="TreeGrafter"/>
</dbReference>
<dbReference type="PANTHER" id="PTHR46170:SF1">
    <property type="entry name" value="GATOR COMPLEX PROTEIN WDR59"/>
    <property type="match status" value="1"/>
</dbReference>
<dbReference type="Proteomes" id="UP000799441">
    <property type="component" value="Unassembled WGS sequence"/>
</dbReference>
<dbReference type="Gene3D" id="2.130.10.10">
    <property type="entry name" value="YVTN repeat-like/Quinoprotein amine dehydrogenase"/>
    <property type="match status" value="1"/>
</dbReference>
<feature type="compositionally biased region" description="Polar residues" evidence="1">
    <location>
        <begin position="917"/>
        <end position="935"/>
    </location>
</feature>
<reference evidence="2" key="1">
    <citation type="journal article" date="2020" name="Stud. Mycol.">
        <title>101 Dothideomycetes genomes: a test case for predicting lifestyles and emergence of pathogens.</title>
        <authorList>
            <person name="Haridas S."/>
            <person name="Albert R."/>
            <person name="Binder M."/>
            <person name="Bloem J."/>
            <person name="Labutti K."/>
            <person name="Salamov A."/>
            <person name="Andreopoulos B."/>
            <person name="Baker S."/>
            <person name="Barry K."/>
            <person name="Bills G."/>
            <person name="Bluhm B."/>
            <person name="Cannon C."/>
            <person name="Castanera R."/>
            <person name="Culley D."/>
            <person name="Daum C."/>
            <person name="Ezra D."/>
            <person name="Gonzalez J."/>
            <person name="Henrissat B."/>
            <person name="Kuo A."/>
            <person name="Liang C."/>
            <person name="Lipzen A."/>
            <person name="Lutzoni F."/>
            <person name="Magnuson J."/>
            <person name="Mondo S."/>
            <person name="Nolan M."/>
            <person name="Ohm R."/>
            <person name="Pangilinan J."/>
            <person name="Park H.-J."/>
            <person name="Ramirez L."/>
            <person name="Alfaro M."/>
            <person name="Sun H."/>
            <person name="Tritt A."/>
            <person name="Yoshinaga Y."/>
            <person name="Zwiers L.-H."/>
            <person name="Turgeon B."/>
            <person name="Goodwin S."/>
            <person name="Spatafora J."/>
            <person name="Crous P."/>
            <person name="Grigoriev I."/>
        </authorList>
    </citation>
    <scope>NUCLEOTIDE SEQUENCE</scope>
    <source>
        <strain evidence="2">CBS 116435</strain>
    </source>
</reference>
<evidence type="ECO:0000256" key="1">
    <source>
        <dbReference type="SAM" id="MobiDB-lite"/>
    </source>
</evidence>
<evidence type="ECO:0008006" key="4">
    <source>
        <dbReference type="Google" id="ProtNLM"/>
    </source>
</evidence>
<dbReference type="InterPro" id="IPR001680">
    <property type="entry name" value="WD40_rpt"/>
</dbReference>
<name>A0A9P4QCK9_9PEZI</name>
<dbReference type="GO" id="GO:0035591">
    <property type="term" value="F:signaling adaptor activity"/>
    <property type="evidence" value="ECO:0007669"/>
    <property type="project" value="TreeGrafter"/>
</dbReference>
<organism evidence="2 3">
    <name type="scientific">Polychaeton citri CBS 116435</name>
    <dbReference type="NCBI Taxonomy" id="1314669"/>
    <lineage>
        <taxon>Eukaryota</taxon>
        <taxon>Fungi</taxon>
        <taxon>Dikarya</taxon>
        <taxon>Ascomycota</taxon>
        <taxon>Pezizomycotina</taxon>
        <taxon>Dothideomycetes</taxon>
        <taxon>Dothideomycetidae</taxon>
        <taxon>Capnodiales</taxon>
        <taxon>Capnodiaceae</taxon>
        <taxon>Polychaeton</taxon>
    </lineage>
</organism>
<dbReference type="GO" id="GO:0035859">
    <property type="term" value="C:Seh1-associated complex"/>
    <property type="evidence" value="ECO:0007669"/>
    <property type="project" value="TreeGrafter"/>
</dbReference>
<dbReference type="EMBL" id="MU003784">
    <property type="protein sequence ID" value="KAF2722212.1"/>
    <property type="molecule type" value="Genomic_DNA"/>
</dbReference>
<protein>
    <recommendedName>
        <fullName evidence="4">WD40 repeat-like protein</fullName>
    </recommendedName>
</protein>
<dbReference type="SMART" id="SM00320">
    <property type="entry name" value="WD40"/>
    <property type="match status" value="2"/>
</dbReference>
<proteinExistence type="predicted"/>
<dbReference type="AlphaFoldDB" id="A0A9P4QCK9"/>
<dbReference type="SUPFAM" id="SSF50978">
    <property type="entry name" value="WD40 repeat-like"/>
    <property type="match status" value="1"/>
</dbReference>
<feature type="region of interest" description="Disordered" evidence="1">
    <location>
        <begin position="452"/>
        <end position="530"/>
    </location>
</feature>
<evidence type="ECO:0000313" key="3">
    <source>
        <dbReference type="Proteomes" id="UP000799441"/>
    </source>
</evidence>
<sequence>MEVRGDRDGSIKRLKDAFDSVVSNSTYAIGDVDGSFFVRSLGALADEPWRRIHTTRGSHAQAVLALSQAHLQYAAIADGAEVLLFDLETNDLPETLQSSGRVVTSLAWSHLQTRILAVGYMDGIVRVMDLDYDGSREQRIMSLGKGPIKSLSFSEAEEDCLAIITRDGLFVWTLSSASERPKAVELMQQNVTDIFVWHPFVASRALTASKDGVITTWDFSQPTHINGHTSKIDPLDDDGIFGPPEGVTEALSPTWRLFFKLEIRQADWMGEHGIIILSKNGRDVSLYDARHAISSSSSIWEYSLSHEIFHFRFAENNEGAVVATNREGKLDRLLFPPHILEMVDWSEYVRSRRSSSIDYGGRRPSVPEIQAHYACIATDSQHVMDPAPIATIRGRRNIRHAPSYFRPSSPGSNLKLSPKSPATIIQMGEFNPSPIQKPLQSSQELLPIKQQEHGSPMPFLSPGVPAHRVNSSDENPLPAISDVLTLDTHSPPSTSLGPTLHPAASIETLPSTRGNDHDSESDDDTFGEVLHSSGTLLPGAVNVPLPRSCGAFFAPNGKLVTFFPPRPKTLAPPVRNPFTNDKSSRHRHISRGEEVFPSFGNLACDHLLSTSDSDPSPIDDRSDRHLKEGMPTFALIPPSFSETPQWQSNSSGFIGATDKVKAIVSLKDVDSLFPSQHRLARGYRFLCNGDSAENVCKHNAGVAREAGLLETADVWSVVGMLLEDNVPLELLEPKNSNTSTVAAVRSIMSLKENGYNFGLADPKVSSALGKCSWNDHTFGGAWLLGKMFEWAIERGDIQMLAMLSTVLAETGSRNTTGTTNAPRVNNFWTQLPSHEPFSVLPVPLIEPDPTSSIRRRLTSNPVFRPTLTPQASTNTSPTKVTLDYPQPSSRNHSQPSTPFLDSASSTPPFQFSMPPRHNTNGSRLSASGSASPEHNRSSFSAAAKYYAQSISDRFASYGSSPPAKKLSISPGNSTATGSNGANELGSSLPTSAPNATGISGSWSKSVSFASTAKESTSASTGARGEIYFRRGTFSEEDSSGDESDRTVEDAESQPQTPRSFTGEIKITLKNERAFGDRVCDGGNSCSERKFLTPELAAKGRSWQMRYAEMLRSWGLDLQAAEMEKVAGLASTGIPTVTAIPENQGSEGGLRVIEDGENTGVICSICSCIVDRLEQLCPHCMHANHLDCLRDFIVGIDGEEGRFECPSGCGCYCGLDIPIAEGEDDEAIEPEEQDIAL</sequence>
<feature type="region of interest" description="Disordered" evidence="1">
    <location>
        <begin position="1028"/>
        <end position="1063"/>
    </location>
</feature>
<dbReference type="InterPro" id="IPR036322">
    <property type="entry name" value="WD40_repeat_dom_sf"/>
</dbReference>
<evidence type="ECO:0000313" key="2">
    <source>
        <dbReference type="EMBL" id="KAF2722212.1"/>
    </source>
</evidence>
<accession>A0A9P4QCK9</accession>
<feature type="compositionally biased region" description="Polar residues" evidence="1">
    <location>
        <begin position="487"/>
        <end position="497"/>
    </location>
</feature>
<feature type="region of interest" description="Disordered" evidence="1">
    <location>
        <begin position="850"/>
        <end position="935"/>
    </location>
</feature>
<dbReference type="InterPro" id="IPR049567">
    <property type="entry name" value="WDR59-like"/>
</dbReference>
<feature type="region of interest" description="Disordered" evidence="1">
    <location>
        <begin position="957"/>
        <end position="992"/>
    </location>
</feature>
<dbReference type="GO" id="GO:0005774">
    <property type="term" value="C:vacuolar membrane"/>
    <property type="evidence" value="ECO:0007669"/>
    <property type="project" value="TreeGrafter"/>
</dbReference>
<dbReference type="GO" id="GO:1904263">
    <property type="term" value="P:positive regulation of TORC1 signaling"/>
    <property type="evidence" value="ECO:0007669"/>
    <property type="project" value="TreeGrafter"/>
</dbReference>
<feature type="compositionally biased region" description="Polar residues" evidence="1">
    <location>
        <begin position="886"/>
        <end position="909"/>
    </location>
</feature>
<comment type="caution">
    <text evidence="2">The sequence shown here is derived from an EMBL/GenBank/DDBJ whole genome shotgun (WGS) entry which is preliminary data.</text>
</comment>
<keyword evidence="3" id="KW-1185">Reference proteome</keyword>
<dbReference type="OrthoDB" id="311712at2759"/>
<gene>
    <name evidence="2" type="ORF">K431DRAFT_302817</name>
</gene>
<feature type="compositionally biased region" description="Polar residues" evidence="1">
    <location>
        <begin position="867"/>
        <end position="879"/>
    </location>
</feature>
<dbReference type="InterPro" id="IPR015943">
    <property type="entry name" value="WD40/YVTN_repeat-like_dom_sf"/>
</dbReference>